<dbReference type="InterPro" id="IPR006311">
    <property type="entry name" value="TAT_signal"/>
</dbReference>
<sequence length="163" mass="17084">MFAKTSRRTLTAATAALTLAAGLAVGTASSASAEPAPATNTSSFSFTAPDQVSSIGEQIRLVFTLRGVGLTTAESAGVTASVNCLNGSWARIDLYHFENTHQSWAETRLQASDSGKTCTIQVAGLAPGSSVYFPANEIRHLYLNQPYISLYGDVVIHSRTGGL</sequence>
<organism evidence="2 3">
    <name type="scientific">Subtercola boreus</name>
    <dbReference type="NCBI Taxonomy" id="120213"/>
    <lineage>
        <taxon>Bacteria</taxon>
        <taxon>Bacillati</taxon>
        <taxon>Actinomycetota</taxon>
        <taxon>Actinomycetes</taxon>
        <taxon>Micrococcales</taxon>
        <taxon>Microbacteriaceae</taxon>
        <taxon>Subtercola</taxon>
    </lineage>
</organism>
<comment type="caution">
    <text evidence="2">The sequence shown here is derived from an EMBL/GenBank/DDBJ whole genome shotgun (WGS) entry which is preliminary data.</text>
</comment>
<evidence type="ECO:0000313" key="3">
    <source>
        <dbReference type="Proteomes" id="UP000256709"/>
    </source>
</evidence>
<protein>
    <submittedName>
        <fullName evidence="2">Uncharacterized protein</fullName>
    </submittedName>
</protein>
<keyword evidence="1" id="KW-0732">Signal</keyword>
<dbReference type="AlphaFoldDB" id="A0A3E0VPE4"/>
<feature type="chain" id="PRO_5017821659" evidence="1">
    <location>
        <begin position="34"/>
        <end position="163"/>
    </location>
</feature>
<dbReference type="RefSeq" id="WP_116283325.1">
    <property type="nucleotide sequence ID" value="NZ_NBXA01000022.1"/>
</dbReference>
<proteinExistence type="predicted"/>
<name>A0A3E0VPE4_9MICO</name>
<reference evidence="2 3" key="1">
    <citation type="submission" date="2017-04" db="EMBL/GenBank/DDBJ databases">
        <title>Comparative genome analysis of Subtercola boreus.</title>
        <authorList>
            <person name="Cho Y.-J."/>
            <person name="Cho A."/>
            <person name="Kim O.-S."/>
            <person name="Lee J.-I."/>
        </authorList>
    </citation>
    <scope>NUCLEOTIDE SEQUENCE [LARGE SCALE GENOMIC DNA]</scope>
    <source>
        <strain evidence="2 3">P27444</strain>
    </source>
</reference>
<evidence type="ECO:0000313" key="2">
    <source>
        <dbReference type="EMBL" id="RFA11884.1"/>
    </source>
</evidence>
<dbReference type="PROSITE" id="PS51318">
    <property type="entry name" value="TAT"/>
    <property type="match status" value="1"/>
</dbReference>
<dbReference type="Proteomes" id="UP000256709">
    <property type="component" value="Unassembled WGS sequence"/>
</dbReference>
<gene>
    <name evidence="2" type="ORF">B7R21_11070</name>
</gene>
<evidence type="ECO:0000256" key="1">
    <source>
        <dbReference type="SAM" id="SignalP"/>
    </source>
</evidence>
<feature type="signal peptide" evidence="1">
    <location>
        <begin position="1"/>
        <end position="33"/>
    </location>
</feature>
<dbReference type="EMBL" id="NBXA01000022">
    <property type="protein sequence ID" value="RFA11884.1"/>
    <property type="molecule type" value="Genomic_DNA"/>
</dbReference>
<accession>A0A3E0VPE4</accession>